<keyword evidence="2" id="KW-1185">Reference proteome</keyword>
<name>A0A9N8D8L4_9STRA</name>
<evidence type="ECO:0008006" key="3">
    <source>
        <dbReference type="Google" id="ProtNLM"/>
    </source>
</evidence>
<proteinExistence type="predicted"/>
<dbReference type="OrthoDB" id="160294at2759"/>
<gene>
    <name evidence="1" type="ORF">SEMRO_16_G011710.1</name>
</gene>
<dbReference type="AlphaFoldDB" id="A0A9N8D8L4"/>
<comment type="caution">
    <text evidence="1">The sequence shown here is derived from an EMBL/GenBank/DDBJ whole genome shotgun (WGS) entry which is preliminary data.</text>
</comment>
<organism evidence="1 2">
    <name type="scientific">Seminavis robusta</name>
    <dbReference type="NCBI Taxonomy" id="568900"/>
    <lineage>
        <taxon>Eukaryota</taxon>
        <taxon>Sar</taxon>
        <taxon>Stramenopiles</taxon>
        <taxon>Ochrophyta</taxon>
        <taxon>Bacillariophyta</taxon>
        <taxon>Bacillariophyceae</taxon>
        <taxon>Bacillariophycidae</taxon>
        <taxon>Naviculales</taxon>
        <taxon>Naviculaceae</taxon>
        <taxon>Seminavis</taxon>
    </lineage>
</organism>
<sequence length="167" mass="18102">MHDPSQFEVKGGQDRFQYWINGTAGTVTETGPLESTLGGFPIHFRAVSKKQNLFRVTNFAPGVAVALETYNDFVRVNIHSSANGPHFAGSVGLMGSYPTGTKGVVQHPEECEMPKNVAASRRLREGALDTTDAKAACAHVRAPKEREACIFDVLATNDRDMASSYTV</sequence>
<dbReference type="Proteomes" id="UP001153069">
    <property type="component" value="Unassembled WGS sequence"/>
</dbReference>
<evidence type="ECO:0000313" key="2">
    <source>
        <dbReference type="Proteomes" id="UP001153069"/>
    </source>
</evidence>
<accession>A0A9N8D8L4</accession>
<protein>
    <recommendedName>
        <fullName evidence="3">VWFD domain-containing protein</fullName>
    </recommendedName>
</protein>
<dbReference type="EMBL" id="CAICTM010000016">
    <property type="protein sequence ID" value="CAB9497220.1"/>
    <property type="molecule type" value="Genomic_DNA"/>
</dbReference>
<reference evidence="1" key="1">
    <citation type="submission" date="2020-06" db="EMBL/GenBank/DDBJ databases">
        <authorList>
            <consortium name="Plant Systems Biology data submission"/>
        </authorList>
    </citation>
    <scope>NUCLEOTIDE SEQUENCE</scope>
    <source>
        <strain evidence="1">D6</strain>
    </source>
</reference>
<evidence type="ECO:0000313" key="1">
    <source>
        <dbReference type="EMBL" id="CAB9497220.1"/>
    </source>
</evidence>